<gene>
    <name evidence="2" type="ORF">HNR02_002223</name>
</gene>
<evidence type="ECO:0000313" key="3">
    <source>
        <dbReference type="Proteomes" id="UP000549616"/>
    </source>
</evidence>
<organism evidence="2 3">
    <name type="scientific">Amycolatopsis endophytica</name>
    <dbReference type="NCBI Taxonomy" id="860233"/>
    <lineage>
        <taxon>Bacteria</taxon>
        <taxon>Bacillati</taxon>
        <taxon>Actinomycetota</taxon>
        <taxon>Actinomycetes</taxon>
        <taxon>Pseudonocardiales</taxon>
        <taxon>Pseudonocardiaceae</taxon>
        <taxon>Amycolatopsis</taxon>
    </lineage>
</organism>
<protein>
    <submittedName>
        <fullName evidence="2">Uncharacterized protein</fullName>
    </submittedName>
</protein>
<sequence length="55" mass="6679">MTVRILTEGPTTPHHAEHQPEAPVRRRWTLLPRSFRRHWHAWRHNADLTLPRQRA</sequence>
<keyword evidence="3" id="KW-1185">Reference proteome</keyword>
<comment type="caution">
    <text evidence="2">The sequence shown here is derived from an EMBL/GenBank/DDBJ whole genome shotgun (WGS) entry which is preliminary data.</text>
</comment>
<accession>A0A853B1M1</accession>
<evidence type="ECO:0000313" key="2">
    <source>
        <dbReference type="EMBL" id="NYI88900.1"/>
    </source>
</evidence>
<feature type="region of interest" description="Disordered" evidence="1">
    <location>
        <begin position="1"/>
        <end position="22"/>
    </location>
</feature>
<dbReference type="RefSeq" id="WP_179773070.1">
    <property type="nucleotide sequence ID" value="NZ_JACCFK010000001.1"/>
</dbReference>
<dbReference type="AlphaFoldDB" id="A0A853B1M1"/>
<evidence type="ECO:0000256" key="1">
    <source>
        <dbReference type="SAM" id="MobiDB-lite"/>
    </source>
</evidence>
<dbReference type="EMBL" id="JACCFK010000001">
    <property type="protein sequence ID" value="NYI88900.1"/>
    <property type="molecule type" value="Genomic_DNA"/>
</dbReference>
<name>A0A853B1M1_9PSEU</name>
<reference evidence="2 3" key="1">
    <citation type="submission" date="2020-07" db="EMBL/GenBank/DDBJ databases">
        <title>Sequencing the genomes of 1000 actinobacteria strains.</title>
        <authorList>
            <person name="Klenk H.-P."/>
        </authorList>
    </citation>
    <scope>NUCLEOTIDE SEQUENCE [LARGE SCALE GENOMIC DNA]</scope>
    <source>
        <strain evidence="2 3">DSM 104006</strain>
    </source>
</reference>
<dbReference type="Proteomes" id="UP000549616">
    <property type="component" value="Unassembled WGS sequence"/>
</dbReference>
<proteinExistence type="predicted"/>